<accession>A0AAV7Y6W9</accession>
<evidence type="ECO:0000256" key="1">
    <source>
        <dbReference type="SAM" id="MobiDB-lite"/>
    </source>
</evidence>
<gene>
    <name evidence="3" type="ORF">M0812_29104</name>
</gene>
<keyword evidence="2" id="KW-0472">Membrane</keyword>
<sequence length="135" mass="15147">MDSDSSNKIEKKKILSTESSGSLLPSEPTDTHLEEIELHDGQPEEQKSNKFLRFIHKDQKTKKKRMAITAFALIILGISFISFGAYKIHENQKGRGSLGILIGTILTFAGIGNIILIFVKNKKSQHSRMNTDYDV</sequence>
<evidence type="ECO:0008006" key="5">
    <source>
        <dbReference type="Google" id="ProtNLM"/>
    </source>
</evidence>
<organism evidence="3 4">
    <name type="scientific">Anaeramoeba flamelloides</name>
    <dbReference type="NCBI Taxonomy" id="1746091"/>
    <lineage>
        <taxon>Eukaryota</taxon>
        <taxon>Metamonada</taxon>
        <taxon>Anaeramoebidae</taxon>
        <taxon>Anaeramoeba</taxon>
    </lineage>
</organism>
<protein>
    <recommendedName>
        <fullName evidence="5">DUF4190 domain-containing protein</fullName>
    </recommendedName>
</protein>
<keyword evidence="2" id="KW-1133">Transmembrane helix</keyword>
<evidence type="ECO:0000313" key="4">
    <source>
        <dbReference type="Proteomes" id="UP001146793"/>
    </source>
</evidence>
<keyword evidence="2" id="KW-0812">Transmembrane</keyword>
<evidence type="ECO:0000313" key="3">
    <source>
        <dbReference type="EMBL" id="KAJ3424384.1"/>
    </source>
</evidence>
<evidence type="ECO:0000256" key="2">
    <source>
        <dbReference type="SAM" id="Phobius"/>
    </source>
</evidence>
<reference evidence="3" key="1">
    <citation type="submission" date="2022-08" db="EMBL/GenBank/DDBJ databases">
        <title>Novel sulphate-reducing endosymbionts in the free-living metamonad Anaeramoeba.</title>
        <authorList>
            <person name="Jerlstrom-Hultqvist J."/>
            <person name="Cepicka I."/>
            <person name="Gallot-Lavallee L."/>
            <person name="Salas-Leiva D."/>
            <person name="Curtis B.A."/>
            <person name="Zahonova K."/>
            <person name="Pipaliya S."/>
            <person name="Dacks J."/>
            <person name="Roger A.J."/>
        </authorList>
    </citation>
    <scope>NUCLEOTIDE SEQUENCE</scope>
    <source>
        <strain evidence="3">Busselton2</strain>
    </source>
</reference>
<dbReference type="Proteomes" id="UP001146793">
    <property type="component" value="Unassembled WGS sequence"/>
</dbReference>
<feature type="transmembrane region" description="Helical" evidence="2">
    <location>
        <begin position="98"/>
        <end position="119"/>
    </location>
</feature>
<dbReference type="EMBL" id="JANTQA010000072">
    <property type="protein sequence ID" value="KAJ3424384.1"/>
    <property type="molecule type" value="Genomic_DNA"/>
</dbReference>
<comment type="caution">
    <text evidence="3">The sequence shown here is derived from an EMBL/GenBank/DDBJ whole genome shotgun (WGS) entry which is preliminary data.</text>
</comment>
<feature type="transmembrane region" description="Helical" evidence="2">
    <location>
        <begin position="66"/>
        <end position="86"/>
    </location>
</feature>
<dbReference type="AlphaFoldDB" id="A0AAV7Y6W9"/>
<name>A0AAV7Y6W9_9EUKA</name>
<proteinExistence type="predicted"/>
<feature type="compositionally biased region" description="Basic and acidic residues" evidence="1">
    <location>
        <begin position="1"/>
        <end position="15"/>
    </location>
</feature>
<feature type="region of interest" description="Disordered" evidence="1">
    <location>
        <begin position="1"/>
        <end position="28"/>
    </location>
</feature>